<gene>
    <name evidence="1" type="ORF">TPAB3V08_LOCUS5430</name>
</gene>
<dbReference type="Proteomes" id="UP001153148">
    <property type="component" value="Unassembled WGS sequence"/>
</dbReference>
<comment type="caution">
    <text evidence="1">The sequence shown here is derived from an EMBL/GenBank/DDBJ whole genome shotgun (WGS) entry which is preliminary data.</text>
</comment>
<dbReference type="Gene3D" id="2.170.130.30">
    <property type="match status" value="1"/>
</dbReference>
<dbReference type="EMBL" id="CAJPIN010007352">
    <property type="protein sequence ID" value="CAG2058460.1"/>
    <property type="molecule type" value="Genomic_DNA"/>
</dbReference>
<reference evidence="1" key="1">
    <citation type="submission" date="2021-03" db="EMBL/GenBank/DDBJ databases">
        <authorList>
            <person name="Tran Van P."/>
        </authorList>
    </citation>
    <scope>NUCLEOTIDE SEQUENCE</scope>
</reference>
<protein>
    <submittedName>
        <fullName evidence="1">Uncharacterized protein</fullName>
    </submittedName>
</protein>
<organism evidence="1 2">
    <name type="scientific">Timema podura</name>
    <name type="common">Walking stick</name>
    <dbReference type="NCBI Taxonomy" id="61482"/>
    <lineage>
        <taxon>Eukaryota</taxon>
        <taxon>Metazoa</taxon>
        <taxon>Ecdysozoa</taxon>
        <taxon>Arthropoda</taxon>
        <taxon>Hexapoda</taxon>
        <taxon>Insecta</taxon>
        <taxon>Pterygota</taxon>
        <taxon>Neoptera</taxon>
        <taxon>Polyneoptera</taxon>
        <taxon>Phasmatodea</taxon>
        <taxon>Timematodea</taxon>
        <taxon>Timematoidea</taxon>
        <taxon>Timematidae</taxon>
        <taxon>Timema</taxon>
    </lineage>
</organism>
<keyword evidence="2" id="KW-1185">Reference proteome</keyword>
<evidence type="ECO:0000313" key="1">
    <source>
        <dbReference type="EMBL" id="CAG2058460.1"/>
    </source>
</evidence>
<proteinExistence type="predicted"/>
<name>A0ABN7NUE0_TIMPD</name>
<evidence type="ECO:0000313" key="2">
    <source>
        <dbReference type="Proteomes" id="UP001153148"/>
    </source>
</evidence>
<sequence length="119" mass="13649">MGSIQVNYTLWYPSNDSLAVLNILVSVPEKSNFYIVAKEAEKIDPRFTIDDYVYFKPEGYFITSINGLSEDPGNDLFWYIYDMDKAPDTSNPPTKDYLTKNEDSTGLIWLETEAVSREV</sequence>
<accession>A0ABN7NUE0</accession>